<evidence type="ECO:0000256" key="7">
    <source>
        <dbReference type="ARBA" id="ARBA00023037"/>
    </source>
</evidence>
<evidence type="ECO:0000256" key="5">
    <source>
        <dbReference type="ARBA" id="ARBA00022737"/>
    </source>
</evidence>
<keyword evidence="9" id="KW-1015">Disulfide bond</keyword>
<dbReference type="GO" id="GO:0007160">
    <property type="term" value="P:cell-matrix adhesion"/>
    <property type="evidence" value="ECO:0007669"/>
    <property type="project" value="TreeGrafter"/>
</dbReference>
<evidence type="ECO:0000256" key="11">
    <source>
        <dbReference type="SAM" id="Phobius"/>
    </source>
</evidence>
<dbReference type="GO" id="GO:0007229">
    <property type="term" value="P:integrin-mediated signaling pathway"/>
    <property type="evidence" value="ECO:0007669"/>
    <property type="project" value="UniProtKB-KW"/>
</dbReference>
<feature type="chain" id="PRO_5040362461" description="Integrin beta epidermal growth factor-like domain-containing protein" evidence="12">
    <location>
        <begin position="24"/>
        <end position="456"/>
    </location>
</feature>
<evidence type="ECO:0000256" key="1">
    <source>
        <dbReference type="ARBA" id="ARBA00004479"/>
    </source>
</evidence>
<dbReference type="GO" id="GO:0016477">
    <property type="term" value="P:cell migration"/>
    <property type="evidence" value="ECO:0007669"/>
    <property type="project" value="TreeGrafter"/>
</dbReference>
<protein>
    <recommendedName>
        <fullName evidence="13">Integrin beta epidermal growth factor-like domain-containing protein</fullName>
    </recommendedName>
</protein>
<organism evidence="14 15">
    <name type="scientific">Diatraea saccharalis</name>
    <name type="common">sugarcane borer</name>
    <dbReference type="NCBI Taxonomy" id="40085"/>
    <lineage>
        <taxon>Eukaryota</taxon>
        <taxon>Metazoa</taxon>
        <taxon>Ecdysozoa</taxon>
        <taxon>Arthropoda</taxon>
        <taxon>Hexapoda</taxon>
        <taxon>Insecta</taxon>
        <taxon>Pterygota</taxon>
        <taxon>Neoptera</taxon>
        <taxon>Endopterygota</taxon>
        <taxon>Lepidoptera</taxon>
        <taxon>Glossata</taxon>
        <taxon>Ditrysia</taxon>
        <taxon>Pyraloidea</taxon>
        <taxon>Crambidae</taxon>
        <taxon>Crambinae</taxon>
        <taxon>Diatraea</taxon>
    </lineage>
</organism>
<dbReference type="GO" id="GO:0009986">
    <property type="term" value="C:cell surface"/>
    <property type="evidence" value="ECO:0007669"/>
    <property type="project" value="TreeGrafter"/>
</dbReference>
<keyword evidence="10" id="KW-0325">Glycoprotein</keyword>
<keyword evidence="3" id="KW-0245">EGF-like domain</keyword>
<dbReference type="GO" id="GO:0033627">
    <property type="term" value="P:cell adhesion mediated by integrin"/>
    <property type="evidence" value="ECO:0007669"/>
    <property type="project" value="TreeGrafter"/>
</dbReference>
<reference evidence="14" key="1">
    <citation type="submission" date="2021-12" db="EMBL/GenBank/DDBJ databases">
        <authorList>
            <person name="King R."/>
        </authorList>
    </citation>
    <scope>NUCLEOTIDE SEQUENCE</scope>
</reference>
<feature type="transmembrane region" description="Helical" evidence="11">
    <location>
        <begin position="385"/>
        <end position="409"/>
    </location>
</feature>
<keyword evidence="12" id="KW-0732">Signal</keyword>
<dbReference type="EMBL" id="OU893343">
    <property type="protein sequence ID" value="CAG9784614.1"/>
    <property type="molecule type" value="Genomic_DNA"/>
</dbReference>
<keyword evidence="6 11" id="KW-1133">Transmembrane helix</keyword>
<evidence type="ECO:0000256" key="2">
    <source>
        <dbReference type="ARBA" id="ARBA00007449"/>
    </source>
</evidence>
<dbReference type="GO" id="GO:0005178">
    <property type="term" value="F:integrin binding"/>
    <property type="evidence" value="ECO:0007669"/>
    <property type="project" value="TreeGrafter"/>
</dbReference>
<evidence type="ECO:0000256" key="6">
    <source>
        <dbReference type="ARBA" id="ARBA00022989"/>
    </source>
</evidence>
<evidence type="ECO:0000256" key="9">
    <source>
        <dbReference type="ARBA" id="ARBA00023157"/>
    </source>
</evidence>
<dbReference type="Gene3D" id="2.60.40.1510">
    <property type="entry name" value="ntegrin, alpha v. Chain A, domain 3"/>
    <property type="match status" value="1"/>
</dbReference>
<reference evidence="14" key="2">
    <citation type="submission" date="2022-10" db="EMBL/GenBank/DDBJ databases">
        <authorList>
            <consortium name="ENA_rothamsted_submissions"/>
            <consortium name="culmorum"/>
            <person name="King R."/>
        </authorList>
    </citation>
    <scope>NUCLEOTIDE SEQUENCE</scope>
</reference>
<dbReference type="Proteomes" id="UP001153714">
    <property type="component" value="Chromosome 12"/>
</dbReference>
<dbReference type="PANTHER" id="PTHR10082:SF36">
    <property type="entry name" value="INTEGRIN BETA-7"/>
    <property type="match status" value="1"/>
</dbReference>
<accession>A0A9N9W8W5</accession>
<comment type="similarity">
    <text evidence="2">Belongs to the integrin beta chain family.</text>
</comment>
<dbReference type="Pfam" id="PF18372">
    <property type="entry name" value="I-EGF_1"/>
    <property type="match status" value="1"/>
</dbReference>
<evidence type="ECO:0000256" key="3">
    <source>
        <dbReference type="ARBA" id="ARBA00022536"/>
    </source>
</evidence>
<name>A0A9N9W8W5_9NEOP</name>
<keyword evidence="5" id="KW-0677">Repeat</keyword>
<dbReference type="InterPro" id="IPR015812">
    <property type="entry name" value="Integrin_bsu"/>
</dbReference>
<sequence>MRTMAGFVIFSVVVASLLEQVFAINCLSISLEKIMNCNDCIRCGGYWCNKPGEKNGEHCSAHRHDNWCPGVGNLEELPAIEETKDSTPGDIISPRRYAVTANVDKPSPRIEFIYEWSSQTNPKVHITVLNTTQTDKVQIFESKTVCTNGKCTTQVSVKPETNFCLPDSGKYEFVNMNVRVDNMTEEASVKYHVPCACACSDKVEKSSTICNKNGDFSCGVCSCKRGWSGEFCENKEQPKCDDRRGDLQCTNPYKNDVECSGNGYCGPCDSCICYDDREGYQYFQADNYCADLCMIIANECEPCLHDKPHGKCQDCPSLTIQAFNQSLLEERDDYNRKVWVKCQEKIDECNYDYAAMKNSNDEIYVMKISNCNAISDAIAGGNVNIMLPTVLGVIAIVAAATAVAGYMMWKSKNAPLPLASSQYQELEGPEGSTGINPLYKSPTSSYNNPMWKGAKV</sequence>
<feature type="domain" description="Integrin beta epidermal growth factor-like" evidence="13">
    <location>
        <begin position="199"/>
        <end position="227"/>
    </location>
</feature>
<gene>
    <name evidence="14" type="ORF">DIATSA_LOCUS2697</name>
</gene>
<evidence type="ECO:0000259" key="13">
    <source>
        <dbReference type="Pfam" id="PF18372"/>
    </source>
</evidence>
<dbReference type="GO" id="GO:0005925">
    <property type="term" value="C:focal adhesion"/>
    <property type="evidence" value="ECO:0007669"/>
    <property type="project" value="TreeGrafter"/>
</dbReference>
<evidence type="ECO:0000256" key="10">
    <source>
        <dbReference type="ARBA" id="ARBA00023180"/>
    </source>
</evidence>
<keyword evidence="8 11" id="KW-0472">Membrane</keyword>
<dbReference type="AlphaFoldDB" id="A0A9N9W8W5"/>
<comment type="subcellular location">
    <subcellularLocation>
        <location evidence="1">Membrane</location>
        <topology evidence="1">Single-pass type I membrane protein</topology>
    </subcellularLocation>
</comment>
<keyword evidence="4 11" id="KW-0812">Transmembrane</keyword>
<evidence type="ECO:0000256" key="12">
    <source>
        <dbReference type="SAM" id="SignalP"/>
    </source>
</evidence>
<dbReference type="OrthoDB" id="410592at2759"/>
<dbReference type="PANTHER" id="PTHR10082">
    <property type="entry name" value="INTEGRIN BETA SUBUNIT"/>
    <property type="match status" value="1"/>
</dbReference>
<evidence type="ECO:0000313" key="15">
    <source>
        <dbReference type="Proteomes" id="UP001153714"/>
    </source>
</evidence>
<dbReference type="InterPro" id="IPR040622">
    <property type="entry name" value="EGF_integrin_1"/>
</dbReference>
<dbReference type="GO" id="GO:0098609">
    <property type="term" value="P:cell-cell adhesion"/>
    <property type="evidence" value="ECO:0007669"/>
    <property type="project" value="TreeGrafter"/>
</dbReference>
<evidence type="ECO:0000256" key="4">
    <source>
        <dbReference type="ARBA" id="ARBA00022692"/>
    </source>
</evidence>
<feature type="signal peptide" evidence="12">
    <location>
        <begin position="1"/>
        <end position="23"/>
    </location>
</feature>
<evidence type="ECO:0000256" key="8">
    <source>
        <dbReference type="ARBA" id="ARBA00023136"/>
    </source>
</evidence>
<keyword evidence="15" id="KW-1185">Reference proteome</keyword>
<dbReference type="GO" id="GO:0008305">
    <property type="term" value="C:integrin complex"/>
    <property type="evidence" value="ECO:0007669"/>
    <property type="project" value="TreeGrafter"/>
</dbReference>
<proteinExistence type="inferred from homology"/>
<evidence type="ECO:0000313" key="14">
    <source>
        <dbReference type="EMBL" id="CAG9784614.1"/>
    </source>
</evidence>
<keyword evidence="7" id="KW-0401">Integrin</keyword>